<organism evidence="2 3">
    <name type="scientific">Alkalicoccobacillus plakortidis</name>
    <dbReference type="NCBI Taxonomy" id="444060"/>
    <lineage>
        <taxon>Bacteria</taxon>
        <taxon>Bacillati</taxon>
        <taxon>Bacillota</taxon>
        <taxon>Bacilli</taxon>
        <taxon>Bacillales</taxon>
        <taxon>Bacillaceae</taxon>
        <taxon>Alkalicoccobacillus</taxon>
    </lineage>
</organism>
<feature type="region of interest" description="Disordered" evidence="1">
    <location>
        <begin position="506"/>
        <end position="532"/>
    </location>
</feature>
<dbReference type="AlphaFoldDB" id="A0A9D5DNQ8"/>
<reference evidence="2 3" key="1">
    <citation type="submission" date="2015-09" db="EMBL/GenBank/DDBJ databases">
        <title>Genome sequencing project for genomic taxonomy and phylogenomics of Bacillus-like bacteria.</title>
        <authorList>
            <person name="Liu B."/>
            <person name="Wang J."/>
            <person name="Zhu Y."/>
            <person name="Liu G."/>
            <person name="Chen Q."/>
            <person name="Chen Z."/>
            <person name="Lan J."/>
            <person name="Che J."/>
            <person name="Ge C."/>
            <person name="Shi H."/>
            <person name="Pan Z."/>
            <person name="Liu X."/>
        </authorList>
    </citation>
    <scope>NUCLEOTIDE SEQUENCE [LARGE SCALE GENOMIC DNA]</scope>
    <source>
        <strain evidence="2 3">DSM 19153</strain>
    </source>
</reference>
<evidence type="ECO:0000256" key="1">
    <source>
        <dbReference type="SAM" id="MobiDB-lite"/>
    </source>
</evidence>
<evidence type="ECO:0000313" key="2">
    <source>
        <dbReference type="EMBL" id="KQL57227.1"/>
    </source>
</evidence>
<name>A0A9D5DNQ8_9BACI</name>
<keyword evidence="3" id="KW-1185">Reference proteome</keyword>
<dbReference type="Proteomes" id="UP000051061">
    <property type="component" value="Unassembled WGS sequence"/>
</dbReference>
<sequence length="532" mass="61083">MALRTWDKFDKSIIEETHGSIERYRDLYEGNHIELFPRAKRLVQQGEITDAIAEGNHVAQQIQTPYIIANVSKLIPEIPAVLVARSIGSVTSSLLRRQEQIEELDDETDSMIEGPDDNSLNAEILDAQQEIIEQIEKNSKLRTEHWTNIVQHQVDGGLVGCVWIDELGPRMEMKQRDVYFPHDDDLGVDLVYDRKIDDDRFLHVYRERVEKDGLHTEHLLFMGEDNSTEFIPVDEEESKQLLGMKDLKKVYKGRNRPFVVYWANEKTFRNPLGRSCLKGIEGKQDEINWTLTRSAITFERNGKPRIAVSEEVFSRLEELAAQRYGEDNPEKKIDHRDLEITTFDDNGKALEIIQIDTSKIGDIETVRNLMQMVLSETRTSSKAIDYYLGESTGTASAQSGVAKFYDLLTSILKAEQIQSEYIYFLQQLYENILWLMAEEDSAVMIEEPDIAIRSMIPISRKELLEENAMAYEKGTQSLETTVRNCNPLASEEWIQQELERLEMASETPNTFGGGTLASYLDNRDQPLTSDEE</sequence>
<evidence type="ECO:0000313" key="3">
    <source>
        <dbReference type="Proteomes" id="UP000051061"/>
    </source>
</evidence>
<protein>
    <recommendedName>
        <fullName evidence="4">Phage portal protein, SPP1 Gp6-like</fullName>
    </recommendedName>
</protein>
<dbReference type="EMBL" id="LJJD01000016">
    <property type="protein sequence ID" value="KQL57227.1"/>
    <property type="molecule type" value="Genomic_DNA"/>
</dbReference>
<proteinExistence type="predicted"/>
<evidence type="ECO:0008006" key="4">
    <source>
        <dbReference type="Google" id="ProtNLM"/>
    </source>
</evidence>
<accession>A0A9D5DNQ8</accession>
<gene>
    <name evidence="2" type="ORF">AN965_09755</name>
</gene>
<comment type="caution">
    <text evidence="2">The sequence shown here is derived from an EMBL/GenBank/DDBJ whole genome shotgun (WGS) entry which is preliminary data.</text>
</comment>